<dbReference type="Pfam" id="PF13191">
    <property type="entry name" value="AAA_16"/>
    <property type="match status" value="1"/>
</dbReference>
<keyword evidence="3" id="KW-0235">DNA replication</keyword>
<feature type="region of interest" description="Disordered" evidence="6">
    <location>
        <begin position="403"/>
        <end position="425"/>
    </location>
</feature>
<comment type="similarity">
    <text evidence="2">Belongs to the ORC4 family.</text>
</comment>
<keyword evidence="5" id="KW-0539">Nucleus</keyword>
<feature type="region of interest" description="Disordered" evidence="6">
    <location>
        <begin position="308"/>
        <end position="366"/>
    </location>
</feature>
<protein>
    <recommendedName>
        <fullName evidence="11">Origin recognition complex subunit 4</fullName>
    </recommendedName>
</protein>
<feature type="domain" description="Orc1-like AAA ATPase" evidence="7">
    <location>
        <begin position="499"/>
        <end position="660"/>
    </location>
</feature>
<accession>A0A9P6W6Y0</accession>
<evidence type="ECO:0000313" key="10">
    <source>
        <dbReference type="Proteomes" id="UP000777482"/>
    </source>
</evidence>
<comment type="caution">
    <text evidence="9">The sequence shown here is derived from an EMBL/GenBank/DDBJ whole genome shotgun (WGS) entry which is preliminary data.</text>
</comment>
<evidence type="ECO:0008006" key="11">
    <source>
        <dbReference type="Google" id="ProtNLM"/>
    </source>
</evidence>
<feature type="compositionally biased region" description="Polar residues" evidence="6">
    <location>
        <begin position="169"/>
        <end position="186"/>
    </location>
</feature>
<evidence type="ECO:0000313" key="9">
    <source>
        <dbReference type="EMBL" id="KAG0665659.1"/>
    </source>
</evidence>
<evidence type="ECO:0000256" key="2">
    <source>
        <dbReference type="ARBA" id="ARBA00005334"/>
    </source>
</evidence>
<feature type="compositionally biased region" description="Polar residues" evidence="6">
    <location>
        <begin position="14"/>
        <end position="40"/>
    </location>
</feature>
<evidence type="ECO:0000256" key="4">
    <source>
        <dbReference type="ARBA" id="ARBA00023125"/>
    </source>
</evidence>
<feature type="region of interest" description="Disordered" evidence="6">
    <location>
        <begin position="1"/>
        <end position="293"/>
    </location>
</feature>
<dbReference type="Proteomes" id="UP000777482">
    <property type="component" value="Unassembled WGS sequence"/>
</dbReference>
<dbReference type="InterPro" id="IPR016527">
    <property type="entry name" value="ORC4"/>
</dbReference>
<dbReference type="Pfam" id="PF14629">
    <property type="entry name" value="ORC4_C"/>
    <property type="match status" value="1"/>
</dbReference>
<feature type="compositionally biased region" description="Basic and acidic residues" evidence="6">
    <location>
        <begin position="123"/>
        <end position="132"/>
    </location>
</feature>
<feature type="compositionally biased region" description="Basic and acidic residues" evidence="6">
    <location>
        <begin position="308"/>
        <end position="317"/>
    </location>
</feature>
<dbReference type="AlphaFoldDB" id="A0A9P6W6Y0"/>
<keyword evidence="10" id="KW-1185">Reference proteome</keyword>
<proteinExistence type="inferred from homology"/>
<dbReference type="EMBL" id="PUHQ01000008">
    <property type="protein sequence ID" value="KAG0665659.1"/>
    <property type="molecule type" value="Genomic_DNA"/>
</dbReference>
<feature type="compositionally biased region" description="Low complexity" evidence="6">
    <location>
        <begin position="405"/>
        <end position="422"/>
    </location>
</feature>
<dbReference type="GO" id="GO:0005664">
    <property type="term" value="C:nuclear origin of replication recognition complex"/>
    <property type="evidence" value="ECO:0007669"/>
    <property type="project" value="TreeGrafter"/>
</dbReference>
<gene>
    <name evidence="9" type="ORF">C6P46_006443</name>
</gene>
<evidence type="ECO:0000256" key="3">
    <source>
        <dbReference type="ARBA" id="ARBA00022705"/>
    </source>
</evidence>
<evidence type="ECO:0000259" key="7">
    <source>
        <dbReference type="Pfam" id="PF13191"/>
    </source>
</evidence>
<comment type="subcellular location">
    <subcellularLocation>
        <location evidence="1">Nucleus</location>
    </subcellularLocation>
</comment>
<reference evidence="9 10" key="1">
    <citation type="submission" date="2020-11" db="EMBL/GenBank/DDBJ databases">
        <title>Kefir isolates.</title>
        <authorList>
            <person name="Marcisauskas S."/>
            <person name="Kim Y."/>
            <person name="Blasche S."/>
        </authorList>
    </citation>
    <scope>NUCLEOTIDE SEQUENCE [LARGE SCALE GENOMIC DNA]</scope>
    <source>
        <strain evidence="9 10">KR</strain>
    </source>
</reference>
<dbReference type="GO" id="GO:0003688">
    <property type="term" value="F:DNA replication origin binding"/>
    <property type="evidence" value="ECO:0007669"/>
    <property type="project" value="TreeGrafter"/>
</dbReference>
<name>A0A9P6W6Y0_RHOMI</name>
<keyword evidence="4" id="KW-0238">DNA-binding</keyword>
<evidence type="ECO:0000256" key="6">
    <source>
        <dbReference type="SAM" id="MobiDB-lite"/>
    </source>
</evidence>
<dbReference type="InterPro" id="IPR032705">
    <property type="entry name" value="ORC4_C"/>
</dbReference>
<feature type="domain" description="Origin recognition complex subunit 4 C-terminal" evidence="8">
    <location>
        <begin position="711"/>
        <end position="902"/>
    </location>
</feature>
<dbReference type="OrthoDB" id="343623at2759"/>
<dbReference type="Gene3D" id="3.40.50.300">
    <property type="entry name" value="P-loop containing nucleotide triphosphate hydrolases"/>
    <property type="match status" value="1"/>
</dbReference>
<dbReference type="SUPFAM" id="SSF52540">
    <property type="entry name" value="P-loop containing nucleoside triphosphate hydrolases"/>
    <property type="match status" value="1"/>
</dbReference>
<dbReference type="PANTHER" id="PTHR12087:SF0">
    <property type="entry name" value="ORIGIN RECOGNITION COMPLEX SUBUNIT 4"/>
    <property type="match status" value="1"/>
</dbReference>
<dbReference type="InterPro" id="IPR041664">
    <property type="entry name" value="AAA_16"/>
</dbReference>
<dbReference type="PANTHER" id="PTHR12087">
    <property type="entry name" value="ORIGIN RECOGNITION COMPLEX SUBUNIT 4"/>
    <property type="match status" value="1"/>
</dbReference>
<feature type="compositionally biased region" description="Low complexity" evidence="6">
    <location>
        <begin position="67"/>
        <end position="94"/>
    </location>
</feature>
<evidence type="ECO:0000259" key="8">
    <source>
        <dbReference type="Pfam" id="PF14629"/>
    </source>
</evidence>
<dbReference type="InterPro" id="IPR027417">
    <property type="entry name" value="P-loop_NTPase"/>
</dbReference>
<sequence>MATVVARMQKRTTPRSASASPVTADSSRNPAARSTRSSGDASHYTPLEGAPPPPRRTAARATKERTVVAAITNTRKSSARPSSRSSKAATTPAKRTANSTATARPNKRKRASLPTPEPESDDQERAASHSAEENSEDDDLELVGTSASSSTPPARKRAQRTAVLPLPSPASTPSKNRSVSVDSTSKFAPKLSSPLKPKPRRSAPALSDLDYDEEQVAAEHDAGVDEEADEDLFGPVASSSVTEASTPRKSSTTSKTTPTRSASRRSNTPSSSSRSSSRIQHLPPAIIDIKNAPASLRSRLVGFHMEDEGYRASKTRDEQDEDSSSSSSGQESAGEEEARRQERRKAKGKDRMMDEDEADDVLPLLPRPSAFDGIGLDAYEHEDEEIEEADLALPIPPPQFSFQETTVSSSSSEPTSTTAATARPDLRTVRRHPLNAATPNQTYVSSPLRAHLLSSLAVLSGSRLPSLPHTLSSDETRAQGSIVGLPCLEGGYDEWERPLRSALEECVTKGMGNAVMLLGPRGVGKTMLVERSLKLLSHVHGADSFVAVRLSGLVHTTDRLAMRAIAVQLAAQGFSTGAKDGEADDGDYSSNSATMSTLLRLLEPSSASTASTEASTSTTDAPAPATLTSKPLVIVVDEFDLFAQHPRQSFLYCLLDIVQGNRRRGGVAVIGVSARVDCLSLLEKRVRSRCQSHVLQMIPPSSFTSFCELGKRLLRVGAADEAAEWATAWNAEVEAFFAEKKVVDYMRRLWSIHGNVPTELRSALSHLLYRLDYELRNYGLAESAAVPRLSFDMLKPQPKGEEKARDDVLKQLSLPELTVLIAAKHLTSSTLDRHAGFNFEMLYDAYMAHSRRVAASTSSSFAITHKPLSKPAMRAAFDSLRAHELLLVRTSSSSASNAGTTASAGGGMAVAVPSSAAYLSPVARDPWKMYRLTTWAREVDREVEARGAECPLALRRWCKNWLD</sequence>
<evidence type="ECO:0000256" key="1">
    <source>
        <dbReference type="ARBA" id="ARBA00004123"/>
    </source>
</evidence>
<dbReference type="GO" id="GO:0006270">
    <property type="term" value="P:DNA replication initiation"/>
    <property type="evidence" value="ECO:0007669"/>
    <property type="project" value="TreeGrafter"/>
</dbReference>
<organism evidence="9 10">
    <name type="scientific">Rhodotorula mucilaginosa</name>
    <name type="common">Yeast</name>
    <name type="synonym">Rhodotorula rubra</name>
    <dbReference type="NCBI Taxonomy" id="5537"/>
    <lineage>
        <taxon>Eukaryota</taxon>
        <taxon>Fungi</taxon>
        <taxon>Dikarya</taxon>
        <taxon>Basidiomycota</taxon>
        <taxon>Pucciniomycotina</taxon>
        <taxon>Microbotryomycetes</taxon>
        <taxon>Sporidiobolales</taxon>
        <taxon>Sporidiobolaceae</taxon>
        <taxon>Rhodotorula</taxon>
    </lineage>
</organism>
<feature type="compositionally biased region" description="Low complexity" evidence="6">
    <location>
        <begin position="244"/>
        <end position="278"/>
    </location>
</feature>
<evidence type="ECO:0000256" key="5">
    <source>
        <dbReference type="ARBA" id="ARBA00023242"/>
    </source>
</evidence>